<proteinExistence type="inferred from homology"/>
<feature type="domain" description="CRAL-TRIO" evidence="4">
    <location>
        <begin position="22"/>
        <end position="175"/>
    </location>
</feature>
<feature type="region of interest" description="Disordered" evidence="3">
    <location>
        <begin position="546"/>
        <end position="569"/>
    </location>
</feature>
<evidence type="ECO:0000256" key="3">
    <source>
        <dbReference type="SAM" id="MobiDB-lite"/>
    </source>
</evidence>
<protein>
    <recommendedName>
        <fullName evidence="4">CRAL-TRIO domain-containing protein</fullName>
    </recommendedName>
</protein>
<evidence type="ECO:0000313" key="5">
    <source>
        <dbReference type="EMBL" id="KAG7508971.1"/>
    </source>
</evidence>
<name>A0AAV6RU48_SOLSE</name>
<reference evidence="5 6" key="1">
    <citation type="journal article" date="2021" name="Sci. Rep.">
        <title>Chromosome anchoring in Senegalese sole (Solea senegalensis) reveals sex-associated markers and genome rearrangements in flatfish.</title>
        <authorList>
            <person name="Guerrero-Cozar I."/>
            <person name="Gomez-Garrido J."/>
            <person name="Berbel C."/>
            <person name="Martinez-Blanch J.F."/>
            <person name="Alioto T."/>
            <person name="Claros M.G."/>
            <person name="Gagnaire P.A."/>
            <person name="Manchado M."/>
        </authorList>
    </citation>
    <scope>NUCLEOTIDE SEQUENCE [LARGE SCALE GENOMIC DNA]</scope>
    <source>
        <strain evidence="5">Sse05_10M</strain>
    </source>
</reference>
<dbReference type="Proteomes" id="UP000693946">
    <property type="component" value="Linkage Group LG17"/>
</dbReference>
<accession>A0AAV6RU48</accession>
<dbReference type="FunFam" id="3.30.420.40:FF:000050">
    <property type="entry name" value="Actin, alpha skeletal muscle"/>
    <property type="match status" value="1"/>
</dbReference>
<feature type="compositionally biased region" description="Polar residues" evidence="3">
    <location>
        <begin position="7"/>
        <end position="19"/>
    </location>
</feature>
<dbReference type="InterPro" id="IPR001251">
    <property type="entry name" value="CRAL-TRIO_dom"/>
</dbReference>
<feature type="compositionally biased region" description="Basic and acidic residues" evidence="3">
    <location>
        <begin position="1137"/>
        <end position="1150"/>
    </location>
</feature>
<dbReference type="PANTHER" id="PTHR45845:SF3">
    <property type="entry name" value="PURATROPHIN-1-LIKE, ISOFORM A"/>
    <property type="match status" value="1"/>
</dbReference>
<gene>
    <name evidence="5" type="ORF">JOB18_030479</name>
</gene>
<comment type="caution">
    <text evidence="5">The sequence shown here is derived from an EMBL/GenBank/DDBJ whole genome shotgun (WGS) entry which is preliminary data.</text>
</comment>
<feature type="compositionally biased region" description="Polar residues" evidence="3">
    <location>
        <begin position="979"/>
        <end position="1001"/>
    </location>
</feature>
<keyword evidence="6" id="KW-1185">Reference proteome</keyword>
<evidence type="ECO:0000259" key="4">
    <source>
        <dbReference type="PROSITE" id="PS50191"/>
    </source>
</evidence>
<evidence type="ECO:0000313" key="6">
    <source>
        <dbReference type="Proteomes" id="UP000693946"/>
    </source>
</evidence>
<feature type="region of interest" description="Disordered" evidence="3">
    <location>
        <begin position="971"/>
        <end position="1071"/>
    </location>
</feature>
<feature type="coiled-coil region" evidence="2">
    <location>
        <begin position="311"/>
        <end position="345"/>
    </location>
</feature>
<feature type="region of interest" description="Disordered" evidence="3">
    <location>
        <begin position="1128"/>
        <end position="1150"/>
    </location>
</feature>
<comment type="similarity">
    <text evidence="1">Belongs to the actin family.</text>
</comment>
<feature type="compositionally biased region" description="Basic and acidic residues" evidence="3">
    <location>
        <begin position="1026"/>
        <end position="1036"/>
    </location>
</feature>
<feature type="region of interest" description="Disordered" evidence="3">
    <location>
        <begin position="848"/>
        <end position="872"/>
    </location>
</feature>
<evidence type="ECO:0000256" key="2">
    <source>
        <dbReference type="SAM" id="Coils"/>
    </source>
</evidence>
<sequence length="1307" mass="145433">MSRHTTGEQSSGQRSATSSPLPPDHVLNSGAVLLPGAFDQHGCPLIVFPTDTHAKLYSQVSTAHVVDFISYFLSLHNKQQEKQSLASVVADLSLSSLPTIKFIAETLLLLELPMRTIHSVYIIQPKKKDVAKLLLKLLSPASFKKVFLKEISALSNHIDRSQLTPSLGGYFIYCHHSWVTFVKEIDVFVQEFLSVVQRLPTCISSLQALSRLPLPTTLAELQHFCSTNEAKFQQLRRELGLDELLSHCENVLEKLRHPERQPCYQAMAGTALFFHTAFDMLHNHRRITTAVEKVELLWHQAFSQARLQLQLIQLRGEALQITQHIETLEKKLQTYNMDIAKDAAQAEVMLSHFETSIHTPAMAHVGCAEDVIHTLTRILPSDRQSSELWVLDLERLKEKVRSAVNLVLQTLRAVSNYHHYFNKANNWYSLVLSEDFLQELLSGVSAAQCYKRNFASVPAWRHRLSTFLKRNPPPDMEELLHLAHLSKVIPDDEVQWAGQRMSERCMTLRKLLMSSGSVVVASLQQALHWQYEFLRSSSHVHRSPDDRAAHRAAKDVQNSRSECGHVIGQSSSPAVIGTVSTKHKPSSLTSFDSGFVGAANGQVEVWGGPGLKAPSVLAGNMDSVRPAKSMSGVSDHEDYTSIQITPKDSLHFEIQVKRSAALPTNPWLSLPVDDLEKSYTVTITQKTELHSRSDPYCSSPHTAVFSSSQPEHCLLYSQSTLEDSQFSPIHNVLSSTITDGSSTDGIPTLLWDSYDLHEQNHDAGMSLVDFSEEDWDEKEHEGLREVEKILDRADQILEEEESVAAQEVELEALLRSENTQGLWPQLLTVMSSTELTEAGVLGLDDSVEPAEVSGSAGDISGTQASEDDGHFDSRPDLLTELRTVHLLEKLIMEENLKIHELRCYKETPNNEVLNSKPANGSSGVSRDREAFLLQVEKEKREVEQLERSLHRDRPLKVVKCSVMKTGGEFNEDQSLYDELSSQRTPSVSVSQHNSEPASSDSAPCGCEGTDVKLSAQESGKQLGESTSKREWRESAHEAAVSPDMRRDDGAFDPGGESLLPPVPASPAANNNLTQQDINHSTEVLDPGPSAVARRPDFMQPDLQEEPFQSQLDSCHNDSHMFLYPKVTAHSNNNNNNKHSEESEITAKDEGDASEVSTCLHEAEEIHTFSVEMSQQPAAAASAAASAAAARLPPHQLNENGPDDFWRISRCGSPGNIHMRKISDCKTPIVLDTGSGMMKAGFADQEQPNILFPTVIGTPKYEEVMNGHFERESYIGHEAQHMRGVLALKHPIKNGIIRDWDDMEKVQH</sequence>
<evidence type="ECO:0000256" key="1">
    <source>
        <dbReference type="ARBA" id="ARBA00006752"/>
    </source>
</evidence>
<organism evidence="5 6">
    <name type="scientific">Solea senegalensis</name>
    <name type="common">Senegalese sole</name>
    <dbReference type="NCBI Taxonomy" id="28829"/>
    <lineage>
        <taxon>Eukaryota</taxon>
        <taxon>Metazoa</taxon>
        <taxon>Chordata</taxon>
        <taxon>Craniata</taxon>
        <taxon>Vertebrata</taxon>
        <taxon>Euteleostomi</taxon>
        <taxon>Actinopterygii</taxon>
        <taxon>Neopterygii</taxon>
        <taxon>Teleostei</taxon>
        <taxon>Neoteleostei</taxon>
        <taxon>Acanthomorphata</taxon>
        <taxon>Carangaria</taxon>
        <taxon>Pleuronectiformes</taxon>
        <taxon>Pleuronectoidei</taxon>
        <taxon>Soleidae</taxon>
        <taxon>Solea</taxon>
    </lineage>
</organism>
<dbReference type="InterPro" id="IPR052231">
    <property type="entry name" value="Rho_GEF_signaling-related"/>
</dbReference>
<dbReference type="Pfam" id="PF00022">
    <property type="entry name" value="Actin"/>
    <property type="match status" value="1"/>
</dbReference>
<feature type="compositionally biased region" description="Polar residues" evidence="3">
    <location>
        <begin position="1015"/>
        <end position="1025"/>
    </location>
</feature>
<dbReference type="PROSITE" id="PS50191">
    <property type="entry name" value="CRAL_TRIO"/>
    <property type="match status" value="1"/>
</dbReference>
<dbReference type="Pfam" id="PF13716">
    <property type="entry name" value="CRAL_TRIO_2"/>
    <property type="match status" value="1"/>
</dbReference>
<dbReference type="InterPro" id="IPR004000">
    <property type="entry name" value="Actin"/>
</dbReference>
<feature type="region of interest" description="Disordered" evidence="3">
    <location>
        <begin position="1"/>
        <end position="23"/>
    </location>
</feature>
<dbReference type="EMBL" id="JAGKHQ010000009">
    <property type="protein sequence ID" value="KAG7508971.1"/>
    <property type="molecule type" value="Genomic_DNA"/>
</dbReference>
<dbReference type="CDD" id="cd00170">
    <property type="entry name" value="SEC14"/>
    <property type="match status" value="1"/>
</dbReference>
<dbReference type="PANTHER" id="PTHR45845">
    <property type="entry name" value="RHO GUANINE NUCLEOTIDE EXCHANGE FACTOR-RELATED"/>
    <property type="match status" value="1"/>
</dbReference>
<keyword evidence="2" id="KW-0175">Coiled coil</keyword>